<dbReference type="InterPro" id="IPR002563">
    <property type="entry name" value="Flavin_Rdtase-like_dom"/>
</dbReference>
<name>A0AA52EIP1_9PROT</name>
<reference evidence="4" key="1">
    <citation type="submission" date="2023-04" db="EMBL/GenBank/DDBJ databases">
        <title>Complete genome sequence of Temperatibacter marinus.</title>
        <authorList>
            <person name="Rong J.-C."/>
            <person name="Yi M.-L."/>
            <person name="Zhao Q."/>
        </authorList>
    </citation>
    <scope>NUCLEOTIDE SEQUENCE</scope>
    <source>
        <strain evidence="4">NBRC 110045</strain>
    </source>
</reference>
<dbReference type="GO" id="GO:0010181">
    <property type="term" value="F:FMN binding"/>
    <property type="evidence" value="ECO:0007669"/>
    <property type="project" value="InterPro"/>
</dbReference>
<feature type="domain" description="Flavin reductase like" evidence="3">
    <location>
        <begin position="11"/>
        <end position="154"/>
    </location>
</feature>
<evidence type="ECO:0000259" key="3">
    <source>
        <dbReference type="SMART" id="SM00903"/>
    </source>
</evidence>
<dbReference type="GO" id="GO:0042602">
    <property type="term" value="F:riboflavin reductase (NADPH) activity"/>
    <property type="evidence" value="ECO:0007669"/>
    <property type="project" value="TreeGrafter"/>
</dbReference>
<dbReference type="SMART" id="SM00903">
    <property type="entry name" value="Flavin_Reduct"/>
    <property type="match status" value="1"/>
</dbReference>
<keyword evidence="2 4" id="KW-0560">Oxidoreductase</keyword>
<dbReference type="InterPro" id="IPR012349">
    <property type="entry name" value="Split_barrel_FMN-bd"/>
</dbReference>
<dbReference type="Gene3D" id="2.30.110.10">
    <property type="entry name" value="Electron Transport, Fmn-binding Protein, Chain A"/>
    <property type="match status" value="1"/>
</dbReference>
<dbReference type="SUPFAM" id="SSF50475">
    <property type="entry name" value="FMN-binding split barrel"/>
    <property type="match status" value="1"/>
</dbReference>
<dbReference type="PANTHER" id="PTHR30466:SF11">
    <property type="entry name" value="FLAVIN-DEPENDENT MONOOXYGENASE, REDUCTASE SUBUNIT HSAB"/>
    <property type="match status" value="1"/>
</dbReference>
<evidence type="ECO:0000313" key="5">
    <source>
        <dbReference type="Proteomes" id="UP001268683"/>
    </source>
</evidence>
<dbReference type="KEGG" id="tmk:QGN29_03925"/>
<dbReference type="Pfam" id="PF01613">
    <property type="entry name" value="Flavin_Reduct"/>
    <property type="match status" value="1"/>
</dbReference>
<evidence type="ECO:0000313" key="4">
    <source>
        <dbReference type="EMBL" id="WND03520.1"/>
    </source>
</evidence>
<dbReference type="RefSeq" id="WP_310799373.1">
    <property type="nucleotide sequence ID" value="NZ_CP123872.1"/>
</dbReference>
<evidence type="ECO:0000256" key="2">
    <source>
        <dbReference type="ARBA" id="ARBA00023002"/>
    </source>
</evidence>
<keyword evidence="5" id="KW-1185">Reference proteome</keyword>
<evidence type="ECO:0000256" key="1">
    <source>
        <dbReference type="ARBA" id="ARBA00008898"/>
    </source>
</evidence>
<dbReference type="PANTHER" id="PTHR30466">
    <property type="entry name" value="FLAVIN REDUCTASE"/>
    <property type="match status" value="1"/>
</dbReference>
<comment type="similarity">
    <text evidence="1">Belongs to the non-flavoprotein flavin reductase family.</text>
</comment>
<dbReference type="EMBL" id="CP123872">
    <property type="protein sequence ID" value="WND03520.1"/>
    <property type="molecule type" value="Genomic_DNA"/>
</dbReference>
<dbReference type="EC" id="1.-.-.-" evidence="4"/>
<organism evidence="4 5">
    <name type="scientific">Temperatibacter marinus</name>
    <dbReference type="NCBI Taxonomy" id="1456591"/>
    <lineage>
        <taxon>Bacteria</taxon>
        <taxon>Pseudomonadati</taxon>
        <taxon>Pseudomonadota</taxon>
        <taxon>Alphaproteobacteria</taxon>
        <taxon>Kordiimonadales</taxon>
        <taxon>Temperatibacteraceae</taxon>
        <taxon>Temperatibacter</taxon>
    </lineage>
</organism>
<protein>
    <submittedName>
        <fullName evidence="4">Flavin reductase family protein</fullName>
        <ecNumber evidence="4">1.-.-.-</ecNumber>
    </submittedName>
</protein>
<accession>A0AA52EIP1</accession>
<dbReference type="Proteomes" id="UP001268683">
    <property type="component" value="Chromosome"/>
</dbReference>
<dbReference type="InterPro" id="IPR050268">
    <property type="entry name" value="NADH-dep_flavin_reductase"/>
</dbReference>
<sequence>MIDPIEFRQALGSYATGVTIITTVDQDGNKIGMTVSSFNSLSLDPPLILWSIDKSTGVFEEFTTCSHFAVHVLKEDQEQWSNHFAGKGFDKFKEVDSLPGLGGVPLLDHVCARFECSLENCFDGGDHIIIVGRVEKMAHEEARPLVFCQGRYQKLAE</sequence>
<proteinExistence type="inferred from homology"/>
<gene>
    <name evidence="4" type="ORF">QGN29_03925</name>
</gene>
<dbReference type="AlphaFoldDB" id="A0AA52EIP1"/>